<evidence type="ECO:0000256" key="1">
    <source>
        <dbReference type="SAM" id="MobiDB-lite"/>
    </source>
</evidence>
<feature type="compositionally biased region" description="Polar residues" evidence="1">
    <location>
        <begin position="49"/>
        <end position="60"/>
    </location>
</feature>
<evidence type="ECO:0000313" key="2">
    <source>
        <dbReference type="EMBL" id="KAL0266648.1"/>
    </source>
</evidence>
<dbReference type="AlphaFoldDB" id="A0AAW2H9Z0"/>
<evidence type="ECO:0008006" key="3">
    <source>
        <dbReference type="Google" id="ProtNLM"/>
    </source>
</evidence>
<reference evidence="2" key="1">
    <citation type="journal article" date="2024" name="Gigascience">
        <title>Chromosome-level genome of the poultry shaft louse Menopon gallinae provides insight into the host-switching and adaptive evolution of parasitic lice.</title>
        <authorList>
            <person name="Xu Y."/>
            <person name="Ma L."/>
            <person name="Liu S."/>
            <person name="Liang Y."/>
            <person name="Liu Q."/>
            <person name="He Z."/>
            <person name="Tian L."/>
            <person name="Duan Y."/>
            <person name="Cai W."/>
            <person name="Li H."/>
            <person name="Song F."/>
        </authorList>
    </citation>
    <scope>NUCLEOTIDE SEQUENCE</scope>
    <source>
        <strain evidence="2">Cailab_2023a</strain>
    </source>
</reference>
<gene>
    <name evidence="2" type="ORF">PYX00_009136</name>
</gene>
<accession>A0AAW2H9Z0</accession>
<proteinExistence type="predicted"/>
<organism evidence="2">
    <name type="scientific">Menopon gallinae</name>
    <name type="common">poultry shaft louse</name>
    <dbReference type="NCBI Taxonomy" id="328185"/>
    <lineage>
        <taxon>Eukaryota</taxon>
        <taxon>Metazoa</taxon>
        <taxon>Ecdysozoa</taxon>
        <taxon>Arthropoda</taxon>
        <taxon>Hexapoda</taxon>
        <taxon>Insecta</taxon>
        <taxon>Pterygota</taxon>
        <taxon>Neoptera</taxon>
        <taxon>Paraneoptera</taxon>
        <taxon>Psocodea</taxon>
        <taxon>Troctomorpha</taxon>
        <taxon>Phthiraptera</taxon>
        <taxon>Amblycera</taxon>
        <taxon>Menoponidae</taxon>
        <taxon>Menopon</taxon>
    </lineage>
</organism>
<comment type="caution">
    <text evidence="2">The sequence shown here is derived from an EMBL/GenBank/DDBJ whole genome shotgun (WGS) entry which is preliminary data.</text>
</comment>
<sequence length="71" mass="7838">MKTHEGDPQEECVRCGKVYLSSSNQINHGFCSNCYAANRGLPLIKEEQSASLHDSGSEDSNPPEPEEEEVE</sequence>
<dbReference type="EMBL" id="JARGDH010000005">
    <property type="protein sequence ID" value="KAL0266648.1"/>
    <property type="molecule type" value="Genomic_DNA"/>
</dbReference>
<protein>
    <recommendedName>
        <fullName evidence="3">C2H2-type domain-containing protein</fullName>
    </recommendedName>
</protein>
<name>A0AAW2H9Z0_9NEOP</name>
<feature type="region of interest" description="Disordered" evidence="1">
    <location>
        <begin position="46"/>
        <end position="71"/>
    </location>
</feature>